<dbReference type="Gene3D" id="3.40.1160.10">
    <property type="entry name" value="Acetylglutamate kinase-like"/>
    <property type="match status" value="1"/>
</dbReference>
<feature type="binding site" evidence="11">
    <location>
        <position position="49"/>
    </location>
    <ligand>
        <name>substrate</name>
    </ligand>
</feature>
<evidence type="ECO:0000256" key="2">
    <source>
        <dbReference type="ARBA" id="ARBA00004986"/>
    </source>
</evidence>
<evidence type="ECO:0000256" key="13">
    <source>
        <dbReference type="RuleBase" id="RU004249"/>
    </source>
</evidence>
<name>A0A7C4QX05_UNCC3</name>
<keyword evidence="9" id="KW-0457">Lysine biosynthesis</keyword>
<dbReference type="NCBIfam" id="TIGR00657">
    <property type="entry name" value="asp_kinases"/>
    <property type="match status" value="1"/>
</dbReference>
<dbReference type="UniPathway" id="UPA00051">
    <property type="reaction ID" value="UER00462"/>
</dbReference>
<dbReference type="AlphaFoldDB" id="A0A7C4QX05"/>
<evidence type="ECO:0000313" key="15">
    <source>
        <dbReference type="EMBL" id="HGT70876.1"/>
    </source>
</evidence>
<dbReference type="GO" id="GO:0005524">
    <property type="term" value="F:ATP binding"/>
    <property type="evidence" value="ECO:0007669"/>
    <property type="project" value="UniProtKB-KW"/>
</dbReference>
<dbReference type="NCBIfam" id="NF005155">
    <property type="entry name" value="PRK06635.1-4"/>
    <property type="match status" value="1"/>
</dbReference>
<evidence type="ECO:0000256" key="1">
    <source>
        <dbReference type="ARBA" id="ARBA00004766"/>
    </source>
</evidence>
<dbReference type="InterPro" id="IPR054352">
    <property type="entry name" value="ACT_Aspartokinase"/>
</dbReference>
<dbReference type="CDD" id="cd04936">
    <property type="entry name" value="ACT_AKii-LysC-BS-like_2"/>
    <property type="match status" value="1"/>
</dbReference>
<dbReference type="GO" id="GO:0009088">
    <property type="term" value="P:threonine biosynthetic process"/>
    <property type="evidence" value="ECO:0007669"/>
    <property type="project" value="UniProtKB-UniPathway"/>
</dbReference>
<keyword evidence="6 11" id="KW-0547">Nucleotide-binding</keyword>
<keyword evidence="5 12" id="KW-0808">Transferase</keyword>
<evidence type="ECO:0000256" key="11">
    <source>
        <dbReference type="PIRSR" id="PIRSR000726-1"/>
    </source>
</evidence>
<evidence type="ECO:0000256" key="12">
    <source>
        <dbReference type="RuleBase" id="RU003448"/>
    </source>
</evidence>
<dbReference type="EC" id="2.7.2.4" evidence="12"/>
<evidence type="ECO:0000256" key="9">
    <source>
        <dbReference type="ARBA" id="ARBA00023154"/>
    </source>
</evidence>
<feature type="binding site" evidence="11">
    <location>
        <begin position="212"/>
        <end position="213"/>
    </location>
    <ligand>
        <name>ATP</name>
        <dbReference type="ChEBI" id="CHEBI:30616"/>
    </ligand>
</feature>
<dbReference type="InterPro" id="IPR001341">
    <property type="entry name" value="Asp_kinase"/>
</dbReference>
<evidence type="ECO:0000256" key="10">
    <source>
        <dbReference type="ARBA" id="ARBA00047872"/>
    </source>
</evidence>
<evidence type="ECO:0000256" key="8">
    <source>
        <dbReference type="ARBA" id="ARBA00022840"/>
    </source>
</evidence>
<proteinExistence type="inferred from homology"/>
<feature type="binding site" evidence="11">
    <location>
        <position position="76"/>
    </location>
    <ligand>
        <name>substrate</name>
    </ligand>
</feature>
<dbReference type="Gene3D" id="3.30.2130.10">
    <property type="entry name" value="VC0802-like"/>
    <property type="match status" value="1"/>
</dbReference>
<dbReference type="FunFam" id="3.30.2130.10:FF:000001">
    <property type="entry name" value="Bifunctional aspartokinase/homoserine dehydrogenase"/>
    <property type="match status" value="1"/>
</dbReference>
<feature type="domain" description="ACT" evidence="14">
    <location>
        <begin position="351"/>
        <end position="409"/>
    </location>
</feature>
<dbReference type="InterPro" id="IPR001048">
    <property type="entry name" value="Asp/Glu/Uridylate_kinase"/>
</dbReference>
<comment type="pathway">
    <text evidence="1 13">Amino-acid biosynthesis; L-lysine biosynthesis via DAP pathway; (S)-tetrahydrodipicolinate from L-aspartate: step 1/4.</text>
</comment>
<comment type="pathway">
    <text evidence="2 13">Amino-acid biosynthesis; L-methionine biosynthesis via de novo pathway; L-homoserine from L-aspartate: step 1/3.</text>
</comment>
<comment type="similarity">
    <text evidence="4 12">Belongs to the aspartokinase family.</text>
</comment>
<dbReference type="PROSITE" id="PS51671">
    <property type="entry name" value="ACT"/>
    <property type="match status" value="2"/>
</dbReference>
<keyword evidence="8 11" id="KW-0067">ATP-binding</keyword>
<dbReference type="Pfam" id="PF22468">
    <property type="entry name" value="ACT_9"/>
    <property type="match status" value="2"/>
</dbReference>
<dbReference type="CDD" id="cd04913">
    <property type="entry name" value="ACT_AKii-LysC-BS-like_1"/>
    <property type="match status" value="1"/>
</dbReference>
<dbReference type="UniPathway" id="UPA00050">
    <property type="reaction ID" value="UER00461"/>
</dbReference>
<evidence type="ECO:0000256" key="7">
    <source>
        <dbReference type="ARBA" id="ARBA00022777"/>
    </source>
</evidence>
<reference evidence="15" key="1">
    <citation type="journal article" date="2020" name="mSystems">
        <title>Genome- and Community-Level Interaction Insights into Carbon Utilization and Element Cycling Functions of Hydrothermarchaeota in Hydrothermal Sediment.</title>
        <authorList>
            <person name="Zhou Z."/>
            <person name="Liu Y."/>
            <person name="Xu W."/>
            <person name="Pan J."/>
            <person name="Luo Z.H."/>
            <person name="Li M."/>
        </authorList>
    </citation>
    <scope>NUCLEOTIDE SEQUENCE [LARGE SCALE GENOMIC DNA]</scope>
    <source>
        <strain evidence="15">SpSt-579</strain>
    </source>
</reference>
<comment type="caution">
    <text evidence="15">The sequence shown here is derived from an EMBL/GenBank/DDBJ whole genome shotgun (WGS) entry which is preliminary data.</text>
</comment>
<protein>
    <recommendedName>
        <fullName evidence="12">Aspartokinase</fullName>
        <ecNumber evidence="12">2.7.2.4</ecNumber>
    </recommendedName>
</protein>
<evidence type="ECO:0000256" key="5">
    <source>
        <dbReference type="ARBA" id="ARBA00022679"/>
    </source>
</evidence>
<gene>
    <name evidence="15" type="ORF">ENT43_01295</name>
</gene>
<evidence type="ECO:0000256" key="6">
    <source>
        <dbReference type="ARBA" id="ARBA00022741"/>
    </source>
</evidence>
<dbReference type="SUPFAM" id="SSF53633">
    <property type="entry name" value="Carbamate kinase-like"/>
    <property type="match status" value="1"/>
</dbReference>
<dbReference type="GO" id="GO:0004072">
    <property type="term" value="F:aspartate kinase activity"/>
    <property type="evidence" value="ECO:0007669"/>
    <property type="project" value="UniProtKB-EC"/>
</dbReference>
<keyword evidence="7 12" id="KW-0418">Kinase</keyword>
<organism evidence="15">
    <name type="scientific">candidate division CPR3 bacterium</name>
    <dbReference type="NCBI Taxonomy" id="2268181"/>
    <lineage>
        <taxon>Bacteria</taxon>
        <taxon>Bacteria division CPR3</taxon>
    </lineage>
</organism>
<accession>A0A7C4QX05</accession>
<evidence type="ECO:0000256" key="4">
    <source>
        <dbReference type="ARBA" id="ARBA00010122"/>
    </source>
</evidence>
<keyword evidence="13" id="KW-0028">Amino-acid biosynthesis</keyword>
<dbReference type="NCBIfam" id="NF005154">
    <property type="entry name" value="PRK06635.1-2"/>
    <property type="match status" value="1"/>
</dbReference>
<dbReference type="InterPro" id="IPR036393">
    <property type="entry name" value="AceGlu_kinase-like_sf"/>
</dbReference>
<evidence type="ECO:0000256" key="3">
    <source>
        <dbReference type="ARBA" id="ARBA00005139"/>
    </source>
</evidence>
<dbReference type="SUPFAM" id="SSF55021">
    <property type="entry name" value="ACT-like"/>
    <property type="match status" value="2"/>
</dbReference>
<dbReference type="PIRSF" id="PIRSF000726">
    <property type="entry name" value="Asp_kin"/>
    <property type="match status" value="1"/>
</dbReference>
<evidence type="ECO:0000259" key="14">
    <source>
        <dbReference type="PROSITE" id="PS51671"/>
    </source>
</evidence>
<feature type="binding site" evidence="11">
    <location>
        <position position="181"/>
    </location>
    <ligand>
        <name>ATP</name>
        <dbReference type="ChEBI" id="CHEBI:30616"/>
    </ligand>
</feature>
<dbReference type="InterPro" id="IPR045865">
    <property type="entry name" value="ACT-like_dom_sf"/>
</dbReference>
<dbReference type="GO" id="GO:0009089">
    <property type="term" value="P:lysine biosynthetic process via diaminopimelate"/>
    <property type="evidence" value="ECO:0007669"/>
    <property type="project" value="UniProtKB-UniPathway"/>
</dbReference>
<comment type="catalytic activity">
    <reaction evidence="10 12">
        <text>L-aspartate + ATP = 4-phospho-L-aspartate + ADP</text>
        <dbReference type="Rhea" id="RHEA:23776"/>
        <dbReference type="ChEBI" id="CHEBI:29991"/>
        <dbReference type="ChEBI" id="CHEBI:30616"/>
        <dbReference type="ChEBI" id="CHEBI:57535"/>
        <dbReference type="ChEBI" id="CHEBI:456216"/>
        <dbReference type="EC" id="2.7.2.4"/>
    </reaction>
</comment>
<feature type="domain" description="ACT" evidence="14">
    <location>
        <begin position="270"/>
        <end position="345"/>
    </location>
</feature>
<dbReference type="Pfam" id="PF00696">
    <property type="entry name" value="AA_kinase"/>
    <property type="match status" value="1"/>
</dbReference>
<dbReference type="PANTHER" id="PTHR21499">
    <property type="entry name" value="ASPARTATE KINASE"/>
    <property type="match status" value="1"/>
</dbReference>
<dbReference type="InterPro" id="IPR002912">
    <property type="entry name" value="ACT_dom"/>
</dbReference>
<dbReference type="GO" id="GO:0005829">
    <property type="term" value="C:cytosol"/>
    <property type="evidence" value="ECO:0007669"/>
    <property type="project" value="TreeGrafter"/>
</dbReference>
<dbReference type="EMBL" id="DSYQ01000004">
    <property type="protein sequence ID" value="HGT70876.1"/>
    <property type="molecule type" value="Genomic_DNA"/>
</dbReference>
<sequence length="409" mass="45134">MKKRRTVVKIGGSLLKDANSIKKTALMIKKNYSEDEDLVVVVSAMKGETDRLKKTMEDNFVETYPEEMDLIMSVGEQESCALMSTALKNLGRKTKTMIAHQIPIITNSNFKEARILSIDETRIEKYLEENKIVIVAGFQGINEDLNITTLGRGGSDLTAVAIAIAIRADICILYKDAGGIYSADTKIPGIKPRLIKEISYDEMIELSSSGAKVVHSRAVIMAKIYNLKIGILPESQEKKGGTVIVKEGKICTTEKYIIESITLDTSEALFTLFDLKDKPGIAGRVFRSLAKKEINTNIIVQNINEKPTRNLSFTVPESSISKSEETLLNLINSEADFSRIKIDTEIAKVSLVGTGMISKPGIAADVFEILGQNNINIKAISTSEIKISVLIEKQHGEKAVQVLHNYFCE</sequence>
<dbReference type="InterPro" id="IPR005260">
    <property type="entry name" value="Asp_kin_monofn"/>
</dbReference>
<comment type="pathway">
    <text evidence="3 13">Amino-acid biosynthesis; L-threonine biosynthesis; L-threonine from L-aspartate: step 1/5.</text>
</comment>
<feature type="binding site" evidence="11">
    <location>
        <begin position="9"/>
        <end position="12"/>
    </location>
    <ligand>
        <name>ATP</name>
        <dbReference type="ChEBI" id="CHEBI:30616"/>
    </ligand>
</feature>
<dbReference type="PANTHER" id="PTHR21499:SF3">
    <property type="entry name" value="ASPARTOKINASE"/>
    <property type="match status" value="1"/>
</dbReference>
<dbReference type="UniPathway" id="UPA00034">
    <property type="reaction ID" value="UER00015"/>
</dbReference>
<dbReference type="GO" id="GO:0009090">
    <property type="term" value="P:homoserine biosynthetic process"/>
    <property type="evidence" value="ECO:0007669"/>
    <property type="project" value="TreeGrafter"/>
</dbReference>